<keyword evidence="2" id="KW-0472">Membrane</keyword>
<reference evidence="4" key="1">
    <citation type="submission" date="2014-05" db="EMBL/GenBank/DDBJ databases">
        <title>The transcriptome of the halophilic microalga Tetraselmis sp. GSL018 isolated from the Great Salt Lake, Utah.</title>
        <authorList>
            <person name="Jinkerson R.E."/>
            <person name="D'Adamo S."/>
            <person name="Posewitz M.C."/>
        </authorList>
    </citation>
    <scope>NUCLEOTIDE SEQUENCE</scope>
    <source>
        <strain evidence="4">GSL018</strain>
    </source>
</reference>
<feature type="signal peptide" evidence="3">
    <location>
        <begin position="1"/>
        <end position="23"/>
    </location>
</feature>
<feature type="chain" id="PRO_5001605382" evidence="3">
    <location>
        <begin position="24"/>
        <end position="350"/>
    </location>
</feature>
<proteinExistence type="predicted"/>
<feature type="region of interest" description="Disordered" evidence="1">
    <location>
        <begin position="230"/>
        <end position="253"/>
    </location>
</feature>
<evidence type="ECO:0000256" key="1">
    <source>
        <dbReference type="SAM" id="MobiDB-lite"/>
    </source>
</evidence>
<accession>A0A061R3L5</accession>
<organism evidence="4">
    <name type="scientific">Tetraselmis sp. GSL018</name>
    <dbReference type="NCBI Taxonomy" id="582737"/>
    <lineage>
        <taxon>Eukaryota</taxon>
        <taxon>Viridiplantae</taxon>
        <taxon>Chlorophyta</taxon>
        <taxon>core chlorophytes</taxon>
        <taxon>Chlorodendrophyceae</taxon>
        <taxon>Chlorodendrales</taxon>
        <taxon>Chlorodendraceae</taxon>
        <taxon>Tetraselmis</taxon>
    </lineage>
</organism>
<keyword evidence="3" id="KW-0732">Signal</keyword>
<keyword evidence="2" id="KW-0812">Transmembrane</keyword>
<dbReference type="EMBL" id="GBEZ01021396">
    <property type="protein sequence ID" value="JAC65349.1"/>
    <property type="molecule type" value="Transcribed_RNA"/>
</dbReference>
<evidence type="ECO:0000256" key="2">
    <source>
        <dbReference type="SAM" id="Phobius"/>
    </source>
</evidence>
<feature type="compositionally biased region" description="Basic and acidic residues" evidence="1">
    <location>
        <begin position="316"/>
        <end position="350"/>
    </location>
</feature>
<protein>
    <submittedName>
        <fullName evidence="4">Uncharacterized protein</fullName>
    </submittedName>
</protein>
<dbReference type="AlphaFoldDB" id="A0A061R3L5"/>
<evidence type="ECO:0000256" key="3">
    <source>
        <dbReference type="SAM" id="SignalP"/>
    </source>
</evidence>
<gene>
    <name evidence="4" type="ORF">TSPGSL018_16233</name>
</gene>
<evidence type="ECO:0000313" key="4">
    <source>
        <dbReference type="EMBL" id="JAC65349.1"/>
    </source>
</evidence>
<sequence>MIFNKSALAFIVSALCLLELGNSQYEYEYDYDYDYEEYAGIQSLPDCQNLGVNHVKMNGTRACDLRVRGSKDVLDKLPSNLDGLYIISGCYKGLPYYVRQSSPTGEGRMLFFSPYYFDWEFMRDIGGLPKADSQSFAFGGYGVGEERPQIVRERMWRGLGAYSSAGLVRPTADAKFFGDASLEGRTWLEMPLEVECVNDVGVNVEFQGEVQPPRNTPEPLPHEMASAASTANDDFYNKHSTGREASFTSDSKGSKNHSHFLKEFLWAVLCVGGLGILAFAALVVLKKRRAGTAHPVTPYGDRSPEGALDMVPTPALEDRIARESKEEFGSPSREDQPLLAHRAEHSEGEV</sequence>
<name>A0A061R3L5_9CHLO</name>
<keyword evidence="2" id="KW-1133">Transmembrane helix</keyword>
<feature type="region of interest" description="Disordered" evidence="1">
    <location>
        <begin position="293"/>
        <end position="350"/>
    </location>
</feature>
<feature type="transmembrane region" description="Helical" evidence="2">
    <location>
        <begin position="264"/>
        <end position="285"/>
    </location>
</feature>